<feature type="region of interest" description="Disordered" evidence="1">
    <location>
        <begin position="467"/>
        <end position="496"/>
    </location>
</feature>
<proteinExistence type="predicted"/>
<comment type="caution">
    <text evidence="3">The sequence shown here is derived from an EMBL/GenBank/DDBJ whole genome shotgun (WGS) entry which is preliminary data.</text>
</comment>
<feature type="domain" description="eCIS core" evidence="2">
    <location>
        <begin position="54"/>
        <end position="125"/>
    </location>
</feature>
<feature type="compositionally biased region" description="Polar residues" evidence="1">
    <location>
        <begin position="165"/>
        <end position="176"/>
    </location>
</feature>
<dbReference type="AlphaFoldDB" id="A0A4R7UY70"/>
<dbReference type="OrthoDB" id="9153660at2"/>
<feature type="region of interest" description="Disordered" evidence="1">
    <location>
        <begin position="127"/>
        <end position="176"/>
    </location>
</feature>
<dbReference type="EMBL" id="SOCP01000021">
    <property type="protein sequence ID" value="TDV41114.1"/>
    <property type="molecule type" value="Genomic_DNA"/>
</dbReference>
<reference evidence="3 4" key="1">
    <citation type="submission" date="2019-03" db="EMBL/GenBank/DDBJ databases">
        <title>Genomic Encyclopedia of Archaeal and Bacterial Type Strains, Phase II (KMG-II): from individual species to whole genera.</title>
        <authorList>
            <person name="Goeker M."/>
        </authorList>
    </citation>
    <scope>NUCLEOTIDE SEQUENCE [LARGE SCALE GENOMIC DNA]</scope>
    <source>
        <strain evidence="3 4">DSM 45499</strain>
    </source>
</reference>
<evidence type="ECO:0000256" key="1">
    <source>
        <dbReference type="SAM" id="MobiDB-lite"/>
    </source>
</evidence>
<accession>A0A4R7UY70</accession>
<evidence type="ECO:0000313" key="3">
    <source>
        <dbReference type="EMBL" id="TDV41114.1"/>
    </source>
</evidence>
<dbReference type="Proteomes" id="UP000294927">
    <property type="component" value="Unassembled WGS sequence"/>
</dbReference>
<evidence type="ECO:0000313" key="4">
    <source>
        <dbReference type="Proteomes" id="UP000294927"/>
    </source>
</evidence>
<organism evidence="3 4">
    <name type="scientific">Actinophytocola oryzae</name>
    <dbReference type="NCBI Taxonomy" id="502181"/>
    <lineage>
        <taxon>Bacteria</taxon>
        <taxon>Bacillati</taxon>
        <taxon>Actinomycetota</taxon>
        <taxon>Actinomycetes</taxon>
        <taxon>Pseudonocardiales</taxon>
        <taxon>Pseudonocardiaceae</taxon>
    </lineage>
</organism>
<evidence type="ECO:0000259" key="2">
    <source>
        <dbReference type="Pfam" id="PF13699"/>
    </source>
</evidence>
<feature type="region of interest" description="Disordered" evidence="1">
    <location>
        <begin position="1"/>
        <end position="29"/>
    </location>
</feature>
<protein>
    <submittedName>
        <fullName evidence="3">Uncharacterized protein DUF4157</fullName>
    </submittedName>
</protein>
<dbReference type="Pfam" id="PF13699">
    <property type="entry name" value="eCIS_core"/>
    <property type="match status" value="1"/>
</dbReference>
<dbReference type="InterPro" id="IPR025295">
    <property type="entry name" value="eCIS_core_dom"/>
</dbReference>
<keyword evidence="4" id="KW-1185">Reference proteome</keyword>
<feature type="compositionally biased region" description="Basic and acidic residues" evidence="1">
    <location>
        <begin position="1"/>
        <end position="13"/>
    </location>
</feature>
<name>A0A4R7UY70_9PSEU</name>
<gene>
    <name evidence="3" type="ORF">CLV71_121180</name>
</gene>
<sequence length="544" mass="59415">MKHVSERTHDDLPLARARPRATAEAVSSRAPAVAPGVDFSLASVTGVINSPGTPLDPALRTDMENRFGADFSGVRVHTDTAARRSARAAGALAYTAGEHIVLGGATADRATLTHELTHVVQQRAGTVDGVDAGGGLRVSTPTDRFEREAESSASGQPAGPARSTGPAQATGVTVQRRSIGGSLERSVVSKAETAEELHLVLARVWALTSEDDQKYAIRQAITRRRYVDRRWNGALSVDELHDLLTRYFAGHAPNFGAAQAEKQDFERILTELRWNVVDAAFDVALVLDESFGGAYYAEQILRQHYASCYPTAENLFPVLTDGQQKAELGSFTFEPEDVVADMAGQAGRFREVVGGLTRSIYVANSKGVETVFRVEFAGHGFLLVLRRDDPGGPMGIELLESLAHSASLDVSFRRPPREVKAVIRDLLDMADDDARIRSAAAGRFGWNADALFLHESGRYTQAEDPLGVRRQRDPGGFESESFPIRPPGSTNPHATPGEYFPLLRMNWWARPLFRDQDTNETGVDRWMAVGRNRYDQLKGMLNPP</sequence>